<sequence length="274" mass="27993">MGVAGRRRARLVARLAVVAFLVAGGLVADLLGVTVTRPAFAHAYLMGSSPVDGQVLDRAPAEVSLRFNEAVSLGRRSIQLLDVTGRSLTTGAPGHAEGKANTAQVGLPADLAEGTYVVAWRITSADSHVVSGAFSFSVGHRSSMAASLEQDADPAVPVVDAVGRGLAFLGLALVLGGGLFVAVLWPGGRNDRRGRRIVWSGFALLAAGTTVVLLVQGPYAEGASLAAAADPTLLGATLSTRLGQALAARLVLVALLAAAFHLALRPTNRTPAPT</sequence>
<name>A0A2W2CQ19_9ACTN</name>
<organism evidence="7 8">
    <name type="scientific">Nonomuraea aridisoli</name>
    <dbReference type="NCBI Taxonomy" id="2070368"/>
    <lineage>
        <taxon>Bacteria</taxon>
        <taxon>Bacillati</taxon>
        <taxon>Actinomycetota</taxon>
        <taxon>Actinomycetes</taxon>
        <taxon>Streptosporangiales</taxon>
        <taxon>Streptosporangiaceae</taxon>
        <taxon>Nonomuraea</taxon>
    </lineage>
</organism>
<dbReference type="Pfam" id="PF04234">
    <property type="entry name" value="CopC"/>
    <property type="match status" value="1"/>
</dbReference>
<reference evidence="7 8" key="1">
    <citation type="submission" date="2018-01" db="EMBL/GenBank/DDBJ databases">
        <title>Draft genome sequence of Nonomuraea sp. KC333.</title>
        <authorList>
            <person name="Sahin N."/>
            <person name="Saygin H."/>
            <person name="Ay H."/>
        </authorList>
    </citation>
    <scope>NUCLEOTIDE SEQUENCE [LARGE SCALE GENOMIC DNA]</scope>
    <source>
        <strain evidence="7 8">KC333</strain>
    </source>
</reference>
<keyword evidence="5" id="KW-0812">Transmembrane</keyword>
<keyword evidence="3" id="KW-0732">Signal</keyword>
<evidence type="ECO:0000256" key="1">
    <source>
        <dbReference type="ARBA" id="ARBA00004196"/>
    </source>
</evidence>
<dbReference type="InterPro" id="IPR014755">
    <property type="entry name" value="Cu-Rt/internalin_Ig-like"/>
</dbReference>
<keyword evidence="4" id="KW-0186">Copper</keyword>
<dbReference type="PANTHER" id="PTHR34820:SF4">
    <property type="entry name" value="INNER MEMBRANE PROTEIN YEBZ"/>
    <property type="match status" value="1"/>
</dbReference>
<dbReference type="GO" id="GO:0005886">
    <property type="term" value="C:plasma membrane"/>
    <property type="evidence" value="ECO:0007669"/>
    <property type="project" value="TreeGrafter"/>
</dbReference>
<feature type="transmembrane region" description="Helical" evidence="5">
    <location>
        <begin position="12"/>
        <end position="35"/>
    </location>
</feature>
<comment type="caution">
    <text evidence="7">The sequence shown here is derived from an EMBL/GenBank/DDBJ whole genome shotgun (WGS) entry which is preliminary data.</text>
</comment>
<feature type="transmembrane region" description="Helical" evidence="5">
    <location>
        <begin position="166"/>
        <end position="185"/>
    </location>
</feature>
<evidence type="ECO:0000313" key="7">
    <source>
        <dbReference type="EMBL" id="PZG00663.1"/>
    </source>
</evidence>
<keyword evidence="2" id="KW-0479">Metal-binding</keyword>
<feature type="non-terminal residue" evidence="7">
    <location>
        <position position="274"/>
    </location>
</feature>
<dbReference type="GO" id="GO:0046688">
    <property type="term" value="P:response to copper ion"/>
    <property type="evidence" value="ECO:0007669"/>
    <property type="project" value="InterPro"/>
</dbReference>
<dbReference type="GO" id="GO:0042597">
    <property type="term" value="C:periplasmic space"/>
    <property type="evidence" value="ECO:0007669"/>
    <property type="project" value="InterPro"/>
</dbReference>
<dbReference type="SUPFAM" id="SSF81296">
    <property type="entry name" value="E set domains"/>
    <property type="match status" value="1"/>
</dbReference>
<dbReference type="Proteomes" id="UP000249304">
    <property type="component" value="Unassembled WGS sequence"/>
</dbReference>
<dbReference type="InterPro" id="IPR032694">
    <property type="entry name" value="CopC/D"/>
</dbReference>
<keyword evidence="5" id="KW-1133">Transmembrane helix</keyword>
<dbReference type="EMBL" id="POUD01000599">
    <property type="protein sequence ID" value="PZG00663.1"/>
    <property type="molecule type" value="Genomic_DNA"/>
</dbReference>
<accession>A0A2W2CQ19</accession>
<evidence type="ECO:0000256" key="4">
    <source>
        <dbReference type="ARBA" id="ARBA00023008"/>
    </source>
</evidence>
<protein>
    <recommendedName>
        <fullName evidence="6">CopC domain-containing protein</fullName>
    </recommendedName>
</protein>
<feature type="transmembrane region" description="Helical" evidence="5">
    <location>
        <begin position="246"/>
        <end position="264"/>
    </location>
</feature>
<keyword evidence="8" id="KW-1185">Reference proteome</keyword>
<dbReference type="AlphaFoldDB" id="A0A2W2CQ19"/>
<dbReference type="InterPro" id="IPR007348">
    <property type="entry name" value="CopC_dom"/>
</dbReference>
<gene>
    <name evidence="7" type="ORF">C1J01_48235</name>
</gene>
<dbReference type="GO" id="GO:0006825">
    <property type="term" value="P:copper ion transport"/>
    <property type="evidence" value="ECO:0007669"/>
    <property type="project" value="InterPro"/>
</dbReference>
<proteinExistence type="predicted"/>
<dbReference type="RefSeq" id="WP_181449386.1">
    <property type="nucleotide sequence ID" value="NZ_POUD01000599.1"/>
</dbReference>
<evidence type="ECO:0000313" key="8">
    <source>
        <dbReference type="Proteomes" id="UP000249304"/>
    </source>
</evidence>
<dbReference type="InterPro" id="IPR014756">
    <property type="entry name" value="Ig_E-set"/>
</dbReference>
<dbReference type="GO" id="GO:0005507">
    <property type="term" value="F:copper ion binding"/>
    <property type="evidence" value="ECO:0007669"/>
    <property type="project" value="InterPro"/>
</dbReference>
<evidence type="ECO:0000256" key="3">
    <source>
        <dbReference type="ARBA" id="ARBA00022729"/>
    </source>
</evidence>
<comment type="subcellular location">
    <subcellularLocation>
        <location evidence="1">Cell envelope</location>
    </subcellularLocation>
</comment>
<evidence type="ECO:0000256" key="2">
    <source>
        <dbReference type="ARBA" id="ARBA00022723"/>
    </source>
</evidence>
<dbReference type="GO" id="GO:0030313">
    <property type="term" value="C:cell envelope"/>
    <property type="evidence" value="ECO:0007669"/>
    <property type="project" value="UniProtKB-SubCell"/>
</dbReference>
<feature type="domain" description="CopC" evidence="6">
    <location>
        <begin position="42"/>
        <end position="138"/>
    </location>
</feature>
<dbReference type="PANTHER" id="PTHR34820">
    <property type="entry name" value="INNER MEMBRANE PROTEIN YEBZ"/>
    <property type="match status" value="1"/>
</dbReference>
<dbReference type="Gene3D" id="2.60.40.1220">
    <property type="match status" value="1"/>
</dbReference>
<evidence type="ECO:0000259" key="6">
    <source>
        <dbReference type="Pfam" id="PF04234"/>
    </source>
</evidence>
<evidence type="ECO:0000256" key="5">
    <source>
        <dbReference type="SAM" id="Phobius"/>
    </source>
</evidence>
<feature type="transmembrane region" description="Helical" evidence="5">
    <location>
        <begin position="197"/>
        <end position="215"/>
    </location>
</feature>
<keyword evidence="5" id="KW-0472">Membrane</keyword>